<dbReference type="Proteomes" id="UP000620156">
    <property type="component" value="Unassembled WGS sequence"/>
</dbReference>
<proteinExistence type="predicted"/>
<keyword evidence="2" id="KW-1185">Reference proteome</keyword>
<comment type="caution">
    <text evidence="1">The sequence shown here is derived from an EMBL/GenBank/DDBJ whole genome shotgun (WGS) entry which is preliminary data.</text>
</comment>
<reference evidence="1" key="2">
    <citation type="submission" date="2020-09" db="EMBL/GenBank/DDBJ databases">
        <authorList>
            <person name="Sun Q."/>
            <person name="Ohkuma M."/>
        </authorList>
    </citation>
    <scope>NUCLEOTIDE SEQUENCE</scope>
    <source>
        <strain evidence="1">JCM 3131</strain>
    </source>
</reference>
<dbReference type="RefSeq" id="WP_189215594.1">
    <property type="nucleotide sequence ID" value="NZ_BMQK01000002.1"/>
</dbReference>
<dbReference type="AlphaFoldDB" id="A0A918BAJ9"/>
<evidence type="ECO:0000313" key="1">
    <source>
        <dbReference type="EMBL" id="GGQ44905.1"/>
    </source>
</evidence>
<protein>
    <submittedName>
        <fullName evidence="1">Uncharacterized protein</fullName>
    </submittedName>
</protein>
<dbReference type="EMBL" id="BMQK01000002">
    <property type="protein sequence ID" value="GGQ44905.1"/>
    <property type="molecule type" value="Genomic_DNA"/>
</dbReference>
<organism evidence="1 2">
    <name type="scientific">Streptomyces ruber</name>
    <dbReference type="NCBI Taxonomy" id="83378"/>
    <lineage>
        <taxon>Bacteria</taxon>
        <taxon>Bacillati</taxon>
        <taxon>Actinomycetota</taxon>
        <taxon>Actinomycetes</taxon>
        <taxon>Kitasatosporales</taxon>
        <taxon>Streptomycetaceae</taxon>
        <taxon>Streptomyces</taxon>
    </lineage>
</organism>
<accession>A0A918BAJ9</accession>
<reference evidence="1" key="1">
    <citation type="journal article" date="2014" name="Int. J. Syst. Evol. Microbiol.">
        <title>Complete genome sequence of Corynebacterium casei LMG S-19264T (=DSM 44701T), isolated from a smear-ripened cheese.</title>
        <authorList>
            <consortium name="US DOE Joint Genome Institute (JGI-PGF)"/>
            <person name="Walter F."/>
            <person name="Albersmeier A."/>
            <person name="Kalinowski J."/>
            <person name="Ruckert C."/>
        </authorList>
    </citation>
    <scope>NUCLEOTIDE SEQUENCE</scope>
    <source>
        <strain evidence="1">JCM 3131</strain>
    </source>
</reference>
<evidence type="ECO:0000313" key="2">
    <source>
        <dbReference type="Proteomes" id="UP000620156"/>
    </source>
</evidence>
<gene>
    <name evidence="1" type="ORF">GCM10010145_11970</name>
</gene>
<sequence>MTSTDNLITRARLAIEAEEKARVVAKAAELAEADKHAESVAERQAQHDQLKADAEAALSAEGVTLPELADLFDAAVAALAALAEGACTRNDLIGQHAAGLALAKLPNAERTPVRELLARATAQAAEQVRGRDTDLGRLITSLNADGGPLWRITPVERARRVQTSTDHVDLPL</sequence>
<name>A0A918BAJ9_9ACTN</name>